<name>A0A642V371_9ASCO</name>
<keyword evidence="1" id="KW-1133">Transmembrane helix</keyword>
<reference evidence="2" key="1">
    <citation type="journal article" date="2019" name="G3 (Bethesda)">
        <title>Genome Assemblies of Two Rare Opportunistic Yeast Pathogens: Diutina rugosa (syn. Candida rugosa) and Trichomonascus ciferrii (syn. Candida ciferrii).</title>
        <authorList>
            <person name="Mixao V."/>
            <person name="Saus E."/>
            <person name="Hansen A.P."/>
            <person name="Lass-Florl C."/>
            <person name="Gabaldon T."/>
        </authorList>
    </citation>
    <scope>NUCLEOTIDE SEQUENCE</scope>
    <source>
        <strain evidence="2">CBS 4856</strain>
    </source>
</reference>
<feature type="transmembrane region" description="Helical" evidence="1">
    <location>
        <begin position="87"/>
        <end position="109"/>
    </location>
</feature>
<dbReference type="GO" id="GO:0016538">
    <property type="term" value="F:cyclin-dependent protein serine/threonine kinase regulator activity"/>
    <property type="evidence" value="ECO:0007669"/>
    <property type="project" value="InterPro"/>
</dbReference>
<dbReference type="InterPro" id="IPR043198">
    <property type="entry name" value="Cyclin/Ssn8"/>
</dbReference>
<evidence type="ECO:0000256" key="1">
    <source>
        <dbReference type="SAM" id="Phobius"/>
    </source>
</evidence>
<keyword evidence="1" id="KW-0812">Transmembrane</keyword>
<dbReference type="VEuPathDB" id="FungiDB:TRICI_003721"/>
<evidence type="ECO:0000313" key="2">
    <source>
        <dbReference type="EMBL" id="KAA8911706.1"/>
    </source>
</evidence>
<accession>A0A642V371</accession>
<dbReference type="OrthoDB" id="10264655at2759"/>
<proteinExistence type="predicted"/>
<keyword evidence="1" id="KW-0472">Membrane</keyword>
<organism evidence="2 3">
    <name type="scientific">Trichomonascus ciferrii</name>
    <dbReference type="NCBI Taxonomy" id="44093"/>
    <lineage>
        <taxon>Eukaryota</taxon>
        <taxon>Fungi</taxon>
        <taxon>Dikarya</taxon>
        <taxon>Ascomycota</taxon>
        <taxon>Saccharomycotina</taxon>
        <taxon>Dipodascomycetes</taxon>
        <taxon>Dipodascales</taxon>
        <taxon>Trichomonascaceae</taxon>
        <taxon>Trichomonascus</taxon>
        <taxon>Trichomonascus ciferrii complex</taxon>
    </lineage>
</organism>
<keyword evidence="3" id="KW-1185">Reference proteome</keyword>
<dbReference type="EMBL" id="SWFS01000274">
    <property type="protein sequence ID" value="KAA8911706.1"/>
    <property type="molecule type" value="Genomic_DNA"/>
</dbReference>
<gene>
    <name evidence="2" type="ORF">TRICI_003721</name>
</gene>
<dbReference type="Proteomes" id="UP000761534">
    <property type="component" value="Unassembled WGS sequence"/>
</dbReference>
<sequence>MRKRISVIRRGILVEEFDPKTVGPLGEADPGGSGPVPRIFKVLFFCVGGDADSTLRGSLMSNPVGSARQLARRPEGSERAARDGSDLVQVAGVYLGLSQLVIVQAMAYLQRFYLTHSRSDYPVYNLAHAALLTSVKLHELHDSVSSARISKVLNFVAGHVTMPFEADNEVPPGSDYEMELLAGLNFDTEVLLPHSLVLSYMQLLELQTLPGLAQSTWAYLNDAVRTTDLVVIHHPNVIAVAAVSLAAASLNITLSKSQWWLLFDVQTEDLNHAVSLIAYGISQNKLQLLSPSSEDEAR</sequence>
<evidence type="ECO:0000313" key="3">
    <source>
        <dbReference type="Proteomes" id="UP000761534"/>
    </source>
</evidence>
<evidence type="ECO:0008006" key="4">
    <source>
        <dbReference type="Google" id="ProtNLM"/>
    </source>
</evidence>
<comment type="caution">
    <text evidence="2">The sequence shown here is derived from an EMBL/GenBank/DDBJ whole genome shotgun (WGS) entry which is preliminary data.</text>
</comment>
<protein>
    <recommendedName>
        <fullName evidence="4">Cyclin N-terminal domain-containing protein</fullName>
    </recommendedName>
</protein>
<dbReference type="Gene3D" id="1.10.472.10">
    <property type="entry name" value="Cyclin-like"/>
    <property type="match status" value="2"/>
</dbReference>
<dbReference type="AlphaFoldDB" id="A0A642V371"/>
<dbReference type="PANTHER" id="PTHR10026">
    <property type="entry name" value="CYCLIN"/>
    <property type="match status" value="1"/>
</dbReference>
<dbReference type="InterPro" id="IPR036915">
    <property type="entry name" value="Cyclin-like_sf"/>
</dbReference>
<dbReference type="GO" id="GO:0006357">
    <property type="term" value="P:regulation of transcription by RNA polymerase II"/>
    <property type="evidence" value="ECO:0007669"/>
    <property type="project" value="InterPro"/>
</dbReference>
<dbReference type="SUPFAM" id="SSF47954">
    <property type="entry name" value="Cyclin-like"/>
    <property type="match status" value="2"/>
</dbReference>